<evidence type="ECO:0000256" key="1">
    <source>
        <dbReference type="SAM" id="MobiDB-lite"/>
    </source>
</evidence>
<name>A0A640T416_9ACTN</name>
<dbReference type="Proteomes" id="UP000430079">
    <property type="component" value="Unassembled WGS sequence"/>
</dbReference>
<sequence>MAVAPKRRSGAPAPGRGPASGPVARAGRRTAGRCGARPVYALPVRLANTTTLSGK</sequence>
<protein>
    <submittedName>
        <fullName evidence="2">Uncharacterized protein</fullName>
    </submittedName>
</protein>
<proteinExistence type="predicted"/>
<accession>A0A640T416</accession>
<feature type="region of interest" description="Disordered" evidence="1">
    <location>
        <begin position="1"/>
        <end position="33"/>
    </location>
</feature>
<gene>
    <name evidence="2" type="ORF">Sgleb_65260</name>
</gene>
<feature type="compositionally biased region" description="Low complexity" evidence="1">
    <location>
        <begin position="10"/>
        <end position="25"/>
    </location>
</feature>
<evidence type="ECO:0000313" key="3">
    <source>
        <dbReference type="Proteomes" id="UP000430079"/>
    </source>
</evidence>
<keyword evidence="3" id="KW-1185">Reference proteome</keyword>
<comment type="caution">
    <text evidence="2">The sequence shown here is derived from an EMBL/GenBank/DDBJ whole genome shotgun (WGS) entry which is preliminary data.</text>
</comment>
<organism evidence="2 3">
    <name type="scientific">Streptomyces glebosus</name>
    <dbReference type="NCBI Taxonomy" id="249580"/>
    <lineage>
        <taxon>Bacteria</taxon>
        <taxon>Bacillati</taxon>
        <taxon>Actinomycetota</taxon>
        <taxon>Actinomycetes</taxon>
        <taxon>Kitasatosporales</taxon>
        <taxon>Streptomycetaceae</taxon>
        <taxon>Streptomyces</taxon>
    </lineage>
</organism>
<dbReference type="AlphaFoldDB" id="A0A640T416"/>
<evidence type="ECO:0000313" key="2">
    <source>
        <dbReference type="EMBL" id="GFE18479.1"/>
    </source>
</evidence>
<reference evidence="2 3" key="1">
    <citation type="submission" date="2019-12" db="EMBL/GenBank/DDBJ databases">
        <title>Whole genome shotgun sequence of Streptomyces hygroscopicus subsp. glebosus NBRC 13786.</title>
        <authorList>
            <person name="Ichikawa N."/>
            <person name="Kimura A."/>
            <person name="Kitahashi Y."/>
            <person name="Komaki H."/>
            <person name="Tamura T."/>
        </authorList>
    </citation>
    <scope>NUCLEOTIDE SEQUENCE [LARGE SCALE GENOMIC DNA]</scope>
    <source>
        <strain evidence="2 3">NBRC 13786</strain>
    </source>
</reference>
<dbReference type="EMBL" id="BLIO01000001">
    <property type="protein sequence ID" value="GFE18479.1"/>
    <property type="molecule type" value="Genomic_DNA"/>
</dbReference>